<evidence type="ECO:0000313" key="2">
    <source>
        <dbReference type="Proteomes" id="UP000315750"/>
    </source>
</evidence>
<dbReference type="RefSeq" id="WP_145245284.1">
    <property type="nucleotide sequence ID" value="NZ_CP036278.1"/>
</dbReference>
<gene>
    <name evidence="1" type="ORF">Pan181_04650</name>
</gene>
<dbReference type="AlphaFoldDB" id="A0A518AHY5"/>
<proteinExistence type="predicted"/>
<dbReference type="EMBL" id="CP036278">
    <property type="protein sequence ID" value="QDU54284.1"/>
    <property type="molecule type" value="Genomic_DNA"/>
</dbReference>
<organism evidence="1 2">
    <name type="scientific">Aeoliella mucimassa</name>
    <dbReference type="NCBI Taxonomy" id="2527972"/>
    <lineage>
        <taxon>Bacteria</taxon>
        <taxon>Pseudomonadati</taxon>
        <taxon>Planctomycetota</taxon>
        <taxon>Planctomycetia</taxon>
        <taxon>Pirellulales</taxon>
        <taxon>Lacipirellulaceae</taxon>
        <taxon>Aeoliella</taxon>
    </lineage>
</organism>
<name>A0A518AHY5_9BACT</name>
<dbReference type="Proteomes" id="UP000315750">
    <property type="component" value="Chromosome"/>
</dbReference>
<reference evidence="1 2" key="1">
    <citation type="submission" date="2019-02" db="EMBL/GenBank/DDBJ databases">
        <title>Deep-cultivation of Planctomycetes and their phenomic and genomic characterization uncovers novel biology.</title>
        <authorList>
            <person name="Wiegand S."/>
            <person name="Jogler M."/>
            <person name="Boedeker C."/>
            <person name="Pinto D."/>
            <person name="Vollmers J."/>
            <person name="Rivas-Marin E."/>
            <person name="Kohn T."/>
            <person name="Peeters S.H."/>
            <person name="Heuer A."/>
            <person name="Rast P."/>
            <person name="Oberbeckmann S."/>
            <person name="Bunk B."/>
            <person name="Jeske O."/>
            <person name="Meyerdierks A."/>
            <person name="Storesund J.E."/>
            <person name="Kallscheuer N."/>
            <person name="Luecker S."/>
            <person name="Lage O.M."/>
            <person name="Pohl T."/>
            <person name="Merkel B.J."/>
            <person name="Hornburger P."/>
            <person name="Mueller R.-W."/>
            <person name="Bruemmer F."/>
            <person name="Labrenz M."/>
            <person name="Spormann A.M."/>
            <person name="Op den Camp H."/>
            <person name="Overmann J."/>
            <person name="Amann R."/>
            <person name="Jetten M.S.M."/>
            <person name="Mascher T."/>
            <person name="Medema M.H."/>
            <person name="Devos D.P."/>
            <person name="Kaster A.-K."/>
            <person name="Ovreas L."/>
            <person name="Rohde M."/>
            <person name="Galperin M.Y."/>
            <person name="Jogler C."/>
        </authorList>
    </citation>
    <scope>NUCLEOTIDE SEQUENCE [LARGE SCALE GENOMIC DNA]</scope>
    <source>
        <strain evidence="1 2">Pan181</strain>
    </source>
</reference>
<evidence type="ECO:0000313" key="1">
    <source>
        <dbReference type="EMBL" id="QDU54284.1"/>
    </source>
</evidence>
<sequence length="343" mass="37608">MTNCSTRPIPLINSPRLDDLEEPVRVQLEDDYTAACREVGGLLVDAGRLREGWQYLRAAGDKAPLQQVLGRAVPNPDNIEELIELALHEGIDVERGFAWLLGHFGTCNAITTLEGIAPQLTPAEVISCATALVRHVDRELRSGLRTHITDQEGTAPAANDTVPQLIANRPWLFQSQASHVDASHLAATVRFARVITHPPLVRLALELCDYGRQLDPTLQYAGDLPFAELYPAHRFFFQASLGEATDEALAFFRQQAENSDPASDGTAAIETLMVLLDRCGAADEAMAVYERLVPEGIRLSPYAPRLVELAAKCGDWQRYEAILCQRDDPVGIALGVLKRSPVS</sequence>
<protein>
    <submittedName>
        <fullName evidence="1">Uncharacterized protein</fullName>
    </submittedName>
</protein>
<dbReference type="OrthoDB" id="255759at2"/>
<keyword evidence="2" id="KW-1185">Reference proteome</keyword>
<dbReference type="KEGG" id="amuc:Pan181_04650"/>
<accession>A0A518AHY5</accession>